<dbReference type="EMBL" id="VZZK01000032">
    <property type="protein sequence ID" value="KAB1075926.1"/>
    <property type="molecule type" value="Genomic_DNA"/>
</dbReference>
<evidence type="ECO:0000259" key="1">
    <source>
        <dbReference type="Pfam" id="PF12728"/>
    </source>
</evidence>
<dbReference type="InterPro" id="IPR009061">
    <property type="entry name" value="DNA-bd_dom_put_sf"/>
</dbReference>
<dbReference type="OrthoDB" id="1525365at2"/>
<sequence length="65" mass="7566">MIQMLTTANVTKMLRINRHSLMKIVEAGGFPQPIRLNARTYRWNEETVASWLREKEQCSTKTSQA</sequence>
<dbReference type="Proteomes" id="UP000474159">
    <property type="component" value="Unassembled WGS sequence"/>
</dbReference>
<gene>
    <name evidence="2" type="ORF">F6X53_24150</name>
</gene>
<name>A0A6L3SS09_9HYPH</name>
<comment type="caution">
    <text evidence="2">The sequence shown here is derived from an EMBL/GenBank/DDBJ whole genome shotgun (WGS) entry which is preliminary data.</text>
</comment>
<feature type="domain" description="Helix-turn-helix" evidence="1">
    <location>
        <begin position="4"/>
        <end position="55"/>
    </location>
</feature>
<proteinExistence type="predicted"/>
<keyword evidence="3" id="KW-1185">Reference proteome</keyword>
<reference evidence="2 3" key="1">
    <citation type="submission" date="2019-09" db="EMBL/GenBank/DDBJ databases">
        <title>YIM 48816 draft genome.</title>
        <authorList>
            <person name="Jiang L."/>
        </authorList>
    </citation>
    <scope>NUCLEOTIDE SEQUENCE [LARGE SCALE GENOMIC DNA]</scope>
    <source>
        <strain evidence="2 3">YIM 48816</strain>
    </source>
</reference>
<dbReference type="InterPro" id="IPR041657">
    <property type="entry name" value="HTH_17"/>
</dbReference>
<dbReference type="AlphaFoldDB" id="A0A6L3SS09"/>
<evidence type="ECO:0000313" key="2">
    <source>
        <dbReference type="EMBL" id="KAB1075926.1"/>
    </source>
</evidence>
<dbReference type="Gene3D" id="1.10.238.160">
    <property type="match status" value="1"/>
</dbReference>
<evidence type="ECO:0000313" key="3">
    <source>
        <dbReference type="Proteomes" id="UP000474159"/>
    </source>
</evidence>
<dbReference type="SUPFAM" id="SSF46955">
    <property type="entry name" value="Putative DNA-binding domain"/>
    <property type="match status" value="1"/>
</dbReference>
<protein>
    <submittedName>
        <fullName evidence="2">Helix-turn-helix domain-containing protein</fullName>
    </submittedName>
</protein>
<dbReference type="Pfam" id="PF12728">
    <property type="entry name" value="HTH_17"/>
    <property type="match status" value="1"/>
</dbReference>
<organism evidence="2 3">
    <name type="scientific">Methylobacterium soli</name>
    <dbReference type="NCBI Taxonomy" id="553447"/>
    <lineage>
        <taxon>Bacteria</taxon>
        <taxon>Pseudomonadati</taxon>
        <taxon>Pseudomonadota</taxon>
        <taxon>Alphaproteobacteria</taxon>
        <taxon>Hyphomicrobiales</taxon>
        <taxon>Methylobacteriaceae</taxon>
        <taxon>Methylobacterium</taxon>
    </lineage>
</organism>
<accession>A0A6L3SS09</accession>